<feature type="domain" description="Reverse transcriptase Ty1/copia-type" evidence="1">
    <location>
        <begin position="38"/>
        <end position="92"/>
    </location>
</feature>
<dbReference type="PANTHER" id="PTHR11439:SF470">
    <property type="entry name" value="CYSTEINE-RICH RLK (RECEPTOR-LIKE PROTEIN KINASE) 8"/>
    <property type="match status" value="1"/>
</dbReference>
<dbReference type="PANTHER" id="PTHR11439">
    <property type="entry name" value="GAG-POL-RELATED RETROTRANSPOSON"/>
    <property type="match status" value="1"/>
</dbReference>
<dbReference type="InterPro" id="IPR013103">
    <property type="entry name" value="RVT_2"/>
</dbReference>
<evidence type="ECO:0000313" key="2">
    <source>
        <dbReference type="EMBL" id="KAL0322333.1"/>
    </source>
</evidence>
<sequence>MYGIEDQDSSRVEYTQSVNAIPNGDLKSSKIIGVGRQLGYTQIEGIDYFDSFSSIAKTVTVRLFLAIASSHSWPILQLDVNNAFLHGHFNEEWNKEFTSKIEAYGFRQSQHDHCLFLRRSSTSFLALLVYVDDVLITGTSLSCIQDVNAYLDNLFTIKDLGFAHYFFRFGVGTFFSWYICDAMQAIDWAFVIFGFFPSGYLLCRATAQPISTLPREPHWDAAMHLLHYLKDSSTLGLFFPASTSLQLCSYSDSDWASCSDARWSITGAFSWGALISWKSKKQTTVSSHLWRQSIGA</sequence>
<protein>
    <submittedName>
        <fullName evidence="2">Retrovirus-related Pol polyprotein from transposon RE2</fullName>
    </submittedName>
</protein>
<reference evidence="2" key="1">
    <citation type="submission" date="2020-06" db="EMBL/GenBank/DDBJ databases">
        <authorList>
            <person name="Li T."/>
            <person name="Hu X."/>
            <person name="Zhang T."/>
            <person name="Song X."/>
            <person name="Zhang H."/>
            <person name="Dai N."/>
            <person name="Sheng W."/>
            <person name="Hou X."/>
            <person name="Wei L."/>
        </authorList>
    </citation>
    <scope>NUCLEOTIDE SEQUENCE</scope>
    <source>
        <strain evidence="2">KEN8</strain>
        <tissue evidence="2">Leaf</tissue>
    </source>
</reference>
<comment type="caution">
    <text evidence="2">The sequence shown here is derived from an EMBL/GenBank/DDBJ whole genome shotgun (WGS) entry which is preliminary data.</text>
</comment>
<proteinExistence type="predicted"/>
<reference evidence="2" key="2">
    <citation type="journal article" date="2024" name="Plant">
        <title>Genomic evolution and insights into agronomic trait innovations of Sesamum species.</title>
        <authorList>
            <person name="Miao H."/>
            <person name="Wang L."/>
            <person name="Qu L."/>
            <person name="Liu H."/>
            <person name="Sun Y."/>
            <person name="Le M."/>
            <person name="Wang Q."/>
            <person name="Wei S."/>
            <person name="Zheng Y."/>
            <person name="Lin W."/>
            <person name="Duan Y."/>
            <person name="Cao H."/>
            <person name="Xiong S."/>
            <person name="Wang X."/>
            <person name="Wei L."/>
            <person name="Li C."/>
            <person name="Ma Q."/>
            <person name="Ju M."/>
            <person name="Zhao R."/>
            <person name="Li G."/>
            <person name="Mu C."/>
            <person name="Tian Q."/>
            <person name="Mei H."/>
            <person name="Zhang T."/>
            <person name="Gao T."/>
            <person name="Zhang H."/>
        </authorList>
    </citation>
    <scope>NUCLEOTIDE SEQUENCE</scope>
    <source>
        <strain evidence="2">KEN8</strain>
    </source>
</reference>
<gene>
    <name evidence="2" type="ORF">Scaly_2529700</name>
</gene>
<dbReference type="Pfam" id="PF07727">
    <property type="entry name" value="RVT_2"/>
    <property type="match status" value="1"/>
</dbReference>
<organism evidence="2">
    <name type="scientific">Sesamum calycinum</name>
    <dbReference type="NCBI Taxonomy" id="2727403"/>
    <lineage>
        <taxon>Eukaryota</taxon>
        <taxon>Viridiplantae</taxon>
        <taxon>Streptophyta</taxon>
        <taxon>Embryophyta</taxon>
        <taxon>Tracheophyta</taxon>
        <taxon>Spermatophyta</taxon>
        <taxon>Magnoliopsida</taxon>
        <taxon>eudicotyledons</taxon>
        <taxon>Gunneridae</taxon>
        <taxon>Pentapetalae</taxon>
        <taxon>asterids</taxon>
        <taxon>lamiids</taxon>
        <taxon>Lamiales</taxon>
        <taxon>Pedaliaceae</taxon>
        <taxon>Sesamum</taxon>
    </lineage>
</organism>
<accession>A0AAW2LUC4</accession>
<dbReference type="EMBL" id="JACGWM010000016">
    <property type="protein sequence ID" value="KAL0322333.1"/>
    <property type="molecule type" value="Genomic_DNA"/>
</dbReference>
<evidence type="ECO:0000259" key="1">
    <source>
        <dbReference type="Pfam" id="PF07727"/>
    </source>
</evidence>
<dbReference type="AlphaFoldDB" id="A0AAW2LUC4"/>
<name>A0AAW2LUC4_9LAMI</name>